<gene>
    <name evidence="7" type="ORF">P691DRAFT_800730</name>
</gene>
<dbReference type="PANTHER" id="PTHR35201:SF4">
    <property type="entry name" value="BETA-PINACENE SYNTHASE-RELATED"/>
    <property type="match status" value="1"/>
</dbReference>
<sequence>MSGLQQFILPDLLTGCPLKDGTNPYYREAGADSRAWINSFHIFANRKRADFVQGLNELLCSHAYCYTGYEQFRTTCDFVNVLFVVDEISDEQTGKDARNTCFSFAEAMRNPDSDDQSVVARITREFRARLVRLAGSNNLQRFIKLCEDYTRCVVREAELREAGEVLSTEEFIPLRRNNSAVLLCFSLIECALGVDLPDEMYKNPTFMKAYWAACDHVCWANDVYSYNVEQSKGQSGNNVVTVLMNDRNISLQEACDVVGVHCQQFVDDYLSARDELRATVGGDASRVVEAMGNWIIGNVEWSFESPRYFGHEHDEVKRTLTLTLRPSEAPEEVDSDSDCDSE</sequence>
<evidence type="ECO:0000313" key="7">
    <source>
        <dbReference type="EMBL" id="KAF9453461.1"/>
    </source>
</evidence>
<dbReference type="GO" id="GO:0010333">
    <property type="term" value="F:terpene synthase activity"/>
    <property type="evidence" value="ECO:0007669"/>
    <property type="project" value="InterPro"/>
</dbReference>
<dbReference type="EC" id="4.2.3.-" evidence="6"/>
<evidence type="ECO:0000256" key="3">
    <source>
        <dbReference type="ARBA" id="ARBA00022723"/>
    </source>
</evidence>
<keyword evidence="4 6" id="KW-0460">Magnesium</keyword>
<organism evidence="7 8">
    <name type="scientific">Macrolepiota fuliginosa MF-IS2</name>
    <dbReference type="NCBI Taxonomy" id="1400762"/>
    <lineage>
        <taxon>Eukaryota</taxon>
        <taxon>Fungi</taxon>
        <taxon>Dikarya</taxon>
        <taxon>Basidiomycota</taxon>
        <taxon>Agaricomycotina</taxon>
        <taxon>Agaricomycetes</taxon>
        <taxon>Agaricomycetidae</taxon>
        <taxon>Agaricales</taxon>
        <taxon>Agaricineae</taxon>
        <taxon>Agaricaceae</taxon>
        <taxon>Macrolepiota</taxon>
    </lineage>
</organism>
<dbReference type="EMBL" id="MU151061">
    <property type="protein sequence ID" value="KAF9453461.1"/>
    <property type="molecule type" value="Genomic_DNA"/>
</dbReference>
<protein>
    <recommendedName>
        <fullName evidence="6">Terpene synthase</fullName>
        <ecNumber evidence="6">4.2.3.-</ecNumber>
    </recommendedName>
</protein>
<evidence type="ECO:0000256" key="5">
    <source>
        <dbReference type="ARBA" id="ARBA00023239"/>
    </source>
</evidence>
<dbReference type="GO" id="GO:0046872">
    <property type="term" value="F:metal ion binding"/>
    <property type="evidence" value="ECO:0007669"/>
    <property type="project" value="UniProtKB-KW"/>
</dbReference>
<evidence type="ECO:0000256" key="2">
    <source>
        <dbReference type="ARBA" id="ARBA00006333"/>
    </source>
</evidence>
<dbReference type="Pfam" id="PF19086">
    <property type="entry name" value="Terpene_syn_C_2"/>
    <property type="match status" value="1"/>
</dbReference>
<dbReference type="InterPro" id="IPR034686">
    <property type="entry name" value="Terpene_cyclase-like_2"/>
</dbReference>
<evidence type="ECO:0000313" key="8">
    <source>
        <dbReference type="Proteomes" id="UP000807342"/>
    </source>
</evidence>
<comment type="similarity">
    <text evidence="2 6">Belongs to the terpene synthase family.</text>
</comment>
<evidence type="ECO:0000256" key="1">
    <source>
        <dbReference type="ARBA" id="ARBA00001946"/>
    </source>
</evidence>
<dbReference type="SFLD" id="SFLDG01020">
    <property type="entry name" value="Terpene_Cyclase_Like_2"/>
    <property type="match status" value="1"/>
</dbReference>
<dbReference type="Gene3D" id="1.10.600.10">
    <property type="entry name" value="Farnesyl Diphosphate Synthase"/>
    <property type="match status" value="1"/>
</dbReference>
<keyword evidence="8" id="KW-1185">Reference proteome</keyword>
<dbReference type="PANTHER" id="PTHR35201">
    <property type="entry name" value="TERPENE SYNTHASE"/>
    <property type="match status" value="1"/>
</dbReference>
<dbReference type="AlphaFoldDB" id="A0A9P5XPH8"/>
<comment type="cofactor">
    <cofactor evidence="1 6">
        <name>Mg(2+)</name>
        <dbReference type="ChEBI" id="CHEBI:18420"/>
    </cofactor>
</comment>
<evidence type="ECO:0000256" key="6">
    <source>
        <dbReference type="RuleBase" id="RU366034"/>
    </source>
</evidence>
<name>A0A9P5XPH8_9AGAR</name>
<comment type="caution">
    <text evidence="7">The sequence shown here is derived from an EMBL/GenBank/DDBJ whole genome shotgun (WGS) entry which is preliminary data.</text>
</comment>
<evidence type="ECO:0000256" key="4">
    <source>
        <dbReference type="ARBA" id="ARBA00022842"/>
    </source>
</evidence>
<dbReference type="Proteomes" id="UP000807342">
    <property type="component" value="Unassembled WGS sequence"/>
</dbReference>
<dbReference type="SUPFAM" id="SSF48576">
    <property type="entry name" value="Terpenoid synthases"/>
    <property type="match status" value="1"/>
</dbReference>
<dbReference type="SFLD" id="SFLDS00005">
    <property type="entry name" value="Isoprenoid_Synthase_Type_I"/>
    <property type="match status" value="1"/>
</dbReference>
<keyword evidence="3 6" id="KW-0479">Metal-binding</keyword>
<proteinExistence type="inferred from homology"/>
<accession>A0A9P5XPH8</accession>
<dbReference type="InterPro" id="IPR008949">
    <property type="entry name" value="Isoprenoid_synthase_dom_sf"/>
</dbReference>
<keyword evidence="5 6" id="KW-0456">Lyase</keyword>
<reference evidence="7" key="1">
    <citation type="submission" date="2020-11" db="EMBL/GenBank/DDBJ databases">
        <authorList>
            <consortium name="DOE Joint Genome Institute"/>
            <person name="Ahrendt S."/>
            <person name="Riley R."/>
            <person name="Andreopoulos W."/>
            <person name="Labutti K."/>
            <person name="Pangilinan J."/>
            <person name="Ruiz-Duenas F.J."/>
            <person name="Barrasa J.M."/>
            <person name="Sanchez-Garcia M."/>
            <person name="Camarero S."/>
            <person name="Miyauchi S."/>
            <person name="Serrano A."/>
            <person name="Linde D."/>
            <person name="Babiker R."/>
            <person name="Drula E."/>
            <person name="Ayuso-Fernandez I."/>
            <person name="Pacheco R."/>
            <person name="Padilla G."/>
            <person name="Ferreira P."/>
            <person name="Barriuso J."/>
            <person name="Kellner H."/>
            <person name="Castanera R."/>
            <person name="Alfaro M."/>
            <person name="Ramirez L."/>
            <person name="Pisabarro A.G."/>
            <person name="Kuo A."/>
            <person name="Tritt A."/>
            <person name="Lipzen A."/>
            <person name="He G."/>
            <person name="Yan M."/>
            <person name="Ng V."/>
            <person name="Cullen D."/>
            <person name="Martin F."/>
            <person name="Rosso M.-N."/>
            <person name="Henrissat B."/>
            <person name="Hibbett D."/>
            <person name="Martinez A.T."/>
            <person name="Grigoriev I.V."/>
        </authorList>
    </citation>
    <scope>NUCLEOTIDE SEQUENCE</scope>
    <source>
        <strain evidence="7">MF-IS2</strain>
    </source>
</reference>
<dbReference type="OrthoDB" id="2861623at2759"/>
<dbReference type="GO" id="GO:0008299">
    <property type="term" value="P:isoprenoid biosynthetic process"/>
    <property type="evidence" value="ECO:0007669"/>
    <property type="project" value="UniProtKB-ARBA"/>
</dbReference>